<evidence type="ECO:0000313" key="2">
    <source>
        <dbReference type="Proteomes" id="UP001526147"/>
    </source>
</evidence>
<dbReference type="EMBL" id="JAOYEY010000048">
    <property type="protein sequence ID" value="MCV9888042.1"/>
    <property type="molecule type" value="Genomic_DNA"/>
</dbReference>
<gene>
    <name evidence="1" type="ORF">OIH86_20560</name>
</gene>
<reference evidence="1 2" key="1">
    <citation type="submission" date="2022-10" db="EMBL/GenBank/DDBJ databases">
        <title>Draft genome assembly of moderately radiation resistant bacterium Metabacillus halosaccharovorans.</title>
        <authorList>
            <person name="Pal S."/>
            <person name="Gopinathan A."/>
        </authorList>
    </citation>
    <scope>NUCLEOTIDE SEQUENCE [LARGE SCALE GENOMIC DNA]</scope>
    <source>
        <strain evidence="1 2">VITHBRA001</strain>
    </source>
</reference>
<organism evidence="1 2">
    <name type="scientific">Metabacillus halosaccharovorans</name>
    <dbReference type="NCBI Taxonomy" id="930124"/>
    <lineage>
        <taxon>Bacteria</taxon>
        <taxon>Bacillati</taxon>
        <taxon>Bacillota</taxon>
        <taxon>Bacilli</taxon>
        <taxon>Bacillales</taxon>
        <taxon>Bacillaceae</taxon>
        <taxon>Metabacillus</taxon>
    </lineage>
</organism>
<name>A0ABT3DN60_9BACI</name>
<protein>
    <submittedName>
        <fullName evidence="1">Uncharacterized protein</fullName>
    </submittedName>
</protein>
<accession>A0ABT3DN60</accession>
<comment type="caution">
    <text evidence="1">The sequence shown here is derived from an EMBL/GenBank/DDBJ whole genome shotgun (WGS) entry which is preliminary data.</text>
</comment>
<dbReference type="RefSeq" id="WP_264144246.1">
    <property type="nucleotide sequence ID" value="NZ_JAOYEY010000048.1"/>
</dbReference>
<evidence type="ECO:0000313" key="1">
    <source>
        <dbReference type="EMBL" id="MCV9888042.1"/>
    </source>
</evidence>
<proteinExistence type="predicted"/>
<keyword evidence="2" id="KW-1185">Reference proteome</keyword>
<dbReference type="Proteomes" id="UP001526147">
    <property type="component" value="Unassembled WGS sequence"/>
</dbReference>
<sequence>MSHKDCKWFRGAINIDQFYSHETFDIDELEEMNEGKPVFRDIYFRNIKLETQAGNAVYMPGLPESYGACHIQYYHLAKVGKESAIVAGQSNNQFRYNLSRADMSRVAGGKPVKLSNGNYKAKHFDISLNQYVRVIYYEKVENKTKYKIVVTMYPYK</sequence>